<keyword evidence="7" id="KW-0418">Kinase</keyword>
<dbReference type="eggNOG" id="COG2208">
    <property type="taxonomic scope" value="Bacteria"/>
</dbReference>
<dbReference type="Gene3D" id="3.40.190.10">
    <property type="entry name" value="Periplasmic binding protein-like II"/>
    <property type="match status" value="2"/>
</dbReference>
<evidence type="ECO:0000259" key="5">
    <source>
        <dbReference type="SMART" id="SM00062"/>
    </source>
</evidence>
<dbReference type="RefSeq" id="WP_002699624.1">
    <property type="nucleotide sequence ID" value="NZ_AAWS01000024.1"/>
</dbReference>
<dbReference type="InterPro" id="IPR001932">
    <property type="entry name" value="PPM-type_phosphatase-like_dom"/>
</dbReference>
<dbReference type="Pfam" id="PF07228">
    <property type="entry name" value="SpoIIE"/>
    <property type="match status" value="1"/>
</dbReference>
<dbReference type="GO" id="GO:0004674">
    <property type="term" value="F:protein serine/threonine kinase activity"/>
    <property type="evidence" value="ECO:0007669"/>
    <property type="project" value="UniProtKB-KW"/>
</dbReference>
<feature type="signal peptide" evidence="4">
    <location>
        <begin position="1"/>
        <end position="20"/>
    </location>
</feature>
<keyword evidence="2" id="KW-0175">Coiled coil</keyword>
<feature type="coiled-coil region" evidence="2">
    <location>
        <begin position="287"/>
        <end position="314"/>
    </location>
</feature>
<dbReference type="Pfam" id="PF00497">
    <property type="entry name" value="SBP_bac_3"/>
    <property type="match status" value="1"/>
</dbReference>
<keyword evidence="3" id="KW-0472">Membrane</keyword>
<evidence type="ECO:0000313" key="8">
    <source>
        <dbReference type="Proteomes" id="UP000004095"/>
    </source>
</evidence>
<proteinExistence type="predicted"/>
<dbReference type="GO" id="GO:0016791">
    <property type="term" value="F:phosphatase activity"/>
    <property type="evidence" value="ECO:0007669"/>
    <property type="project" value="TreeGrafter"/>
</dbReference>
<keyword evidence="7" id="KW-0723">Serine/threonine-protein kinase</keyword>
<dbReference type="PANTHER" id="PTHR43156">
    <property type="entry name" value="STAGE II SPORULATION PROTEIN E-RELATED"/>
    <property type="match status" value="1"/>
</dbReference>
<feature type="domain" description="PPM-type phosphatase" evidence="6">
    <location>
        <begin position="418"/>
        <end position="643"/>
    </location>
</feature>
<evidence type="ECO:0000256" key="3">
    <source>
        <dbReference type="SAM" id="Phobius"/>
    </source>
</evidence>
<dbReference type="InterPro" id="IPR036457">
    <property type="entry name" value="PPM-type-like_dom_sf"/>
</dbReference>
<comment type="caution">
    <text evidence="7">The sequence shown here is derived from an EMBL/GenBank/DDBJ whole genome shotgun (WGS) entry which is preliminary data.</text>
</comment>
<evidence type="ECO:0000259" key="6">
    <source>
        <dbReference type="SMART" id="SM00331"/>
    </source>
</evidence>
<reference evidence="7 8" key="1">
    <citation type="submission" date="2007-01" db="EMBL/GenBank/DDBJ databases">
        <authorList>
            <person name="Haygood M."/>
            <person name="Podell S."/>
            <person name="Anderson C."/>
            <person name="Hopkinson B."/>
            <person name="Roe K."/>
            <person name="Barbeau K."/>
            <person name="Gaasterland T."/>
            <person name="Ferriera S."/>
            <person name="Johnson J."/>
            <person name="Kravitz S."/>
            <person name="Beeson K."/>
            <person name="Sutton G."/>
            <person name="Rogers Y.-H."/>
            <person name="Friedman R."/>
            <person name="Frazier M."/>
            <person name="Venter J.C."/>
        </authorList>
    </citation>
    <scope>NUCLEOTIDE SEQUENCE [LARGE SCALE GENOMIC DNA]</scope>
    <source>
        <strain evidence="7 8">ATCC 23134</strain>
    </source>
</reference>
<organism evidence="7 8">
    <name type="scientific">Microscilla marina ATCC 23134</name>
    <dbReference type="NCBI Taxonomy" id="313606"/>
    <lineage>
        <taxon>Bacteria</taxon>
        <taxon>Pseudomonadati</taxon>
        <taxon>Bacteroidota</taxon>
        <taxon>Cytophagia</taxon>
        <taxon>Cytophagales</taxon>
        <taxon>Microscillaceae</taxon>
        <taxon>Microscilla</taxon>
    </lineage>
</organism>
<dbReference type="EMBL" id="AAWS01000024">
    <property type="protein sequence ID" value="EAY27306.1"/>
    <property type="molecule type" value="Genomic_DNA"/>
</dbReference>
<name>A1ZQD4_MICM2</name>
<evidence type="ECO:0000256" key="1">
    <source>
        <dbReference type="ARBA" id="ARBA00022801"/>
    </source>
</evidence>
<gene>
    <name evidence="7" type="ORF">M23134_08258</name>
</gene>
<dbReference type="InterPro" id="IPR001638">
    <property type="entry name" value="Solute-binding_3/MltF_N"/>
</dbReference>
<keyword evidence="1" id="KW-0378">Hydrolase</keyword>
<feature type="chain" id="PRO_5002641797" evidence="4">
    <location>
        <begin position="21"/>
        <end position="643"/>
    </location>
</feature>
<dbReference type="InterPro" id="IPR052016">
    <property type="entry name" value="Bact_Sigma-Reg"/>
</dbReference>
<dbReference type="Proteomes" id="UP000004095">
    <property type="component" value="Unassembled WGS sequence"/>
</dbReference>
<protein>
    <submittedName>
        <fullName evidence="7">Serine/threonine protein kinases</fullName>
    </submittedName>
</protein>
<dbReference type="PANTHER" id="PTHR43156:SF9">
    <property type="entry name" value="HAMP DOMAIN-CONTAINING PROTEIN"/>
    <property type="match status" value="1"/>
</dbReference>
<dbReference type="SUPFAM" id="SSF53850">
    <property type="entry name" value="Periplasmic binding protein-like II"/>
    <property type="match status" value="1"/>
</dbReference>
<feature type="coiled-coil region" evidence="2">
    <location>
        <begin position="348"/>
        <end position="375"/>
    </location>
</feature>
<dbReference type="SMART" id="SM00331">
    <property type="entry name" value="PP2C_SIG"/>
    <property type="match status" value="1"/>
</dbReference>
<keyword evidence="4" id="KW-0732">Signal</keyword>
<evidence type="ECO:0000256" key="4">
    <source>
        <dbReference type="SAM" id="SignalP"/>
    </source>
</evidence>
<keyword evidence="8" id="KW-1185">Reference proteome</keyword>
<keyword evidence="7" id="KW-0808">Transferase</keyword>
<feature type="transmembrane region" description="Helical" evidence="3">
    <location>
        <begin position="311"/>
        <end position="331"/>
    </location>
</feature>
<sequence length="643" mass="73846">MVKWILCIALLICGVDIAQAQTSWQEAKITQKAEIKIYHINITPFIYKEDNEVKGLEADIIRGFVKFVKKKYNIEVIPTFQEQESFGKVYQLMKGGYPGEFAASTFSVTEERKEEVVFSPVYMPDIEVLISSANLPILQDSNEVATSFKGVTAAVVPRSTGTANLQRIATYLPSLRYKKVKHFDDLTAAVATHTNHIAYIQLAEYLMTLKKGLKIKRQNLFQVNKAGRAIVLPKKSGWKEPIDAFFNSAEFKPWINELIKKYFGHDVKELIWKLSSSHNQNQQNLLLFTKEKEISELEIAKKQLEIERQTLLRNVSIVIVLAILLIAFFIFNRYQLQQKTNRLLQKKNEEILHQKQELIGKNEELQLQQEEILSQQNFIESKNTELERKNKEVADSIQAAQVIQKAILPFRERMAKHLKNFFVLYRPKDIVSGDFYWLHQRDNKVFLAIVDCTGHGVPGAFMSMIGYMILDKLVIVDRLNNPAEILNRCHASVMNVLEGNDNSGDYGMDVAFLMMERINEQQTRATFSGAKRPLLYVPAGTKSIQEVSGNRHSIGGVHKYKFHFSNHEVTLENGSLIYLSTDGFSDQNNAERKKYGKQRFKEMLKSITNQPLTKQKESLERALNDHMFGTVQRDDILLIGFRI</sequence>
<dbReference type="AlphaFoldDB" id="A1ZQD4"/>
<dbReference type="Gene3D" id="3.60.40.10">
    <property type="entry name" value="PPM-type phosphatase domain"/>
    <property type="match status" value="1"/>
</dbReference>
<feature type="domain" description="Solute-binding protein family 3/N-terminal" evidence="5">
    <location>
        <begin position="34"/>
        <end position="266"/>
    </location>
</feature>
<keyword evidence="3" id="KW-1133">Transmembrane helix</keyword>
<accession>A1ZQD4</accession>
<dbReference type="eggNOG" id="COG0834">
    <property type="taxonomic scope" value="Bacteria"/>
</dbReference>
<evidence type="ECO:0000256" key="2">
    <source>
        <dbReference type="SAM" id="Coils"/>
    </source>
</evidence>
<keyword evidence="3" id="KW-0812">Transmembrane</keyword>
<dbReference type="OrthoDB" id="973690at2"/>
<evidence type="ECO:0000313" key="7">
    <source>
        <dbReference type="EMBL" id="EAY27306.1"/>
    </source>
</evidence>
<dbReference type="SMART" id="SM00062">
    <property type="entry name" value="PBPb"/>
    <property type="match status" value="1"/>
</dbReference>